<evidence type="ECO:0000313" key="3">
    <source>
        <dbReference type="Proteomes" id="UP000270261"/>
    </source>
</evidence>
<dbReference type="PANTHER" id="PTHR44757">
    <property type="entry name" value="DIGUANYLATE CYCLASE DGCP"/>
    <property type="match status" value="1"/>
</dbReference>
<evidence type="ECO:0000313" key="2">
    <source>
        <dbReference type="EMBL" id="RRN43583.1"/>
    </source>
</evidence>
<name>A0A426FLK7_9BURK</name>
<dbReference type="InterPro" id="IPR013655">
    <property type="entry name" value="PAS_fold_3"/>
</dbReference>
<dbReference type="OrthoDB" id="9806477at2"/>
<gene>
    <name evidence="2" type="ORF">EHV23_09050</name>
</gene>
<dbReference type="SUPFAM" id="SSF55785">
    <property type="entry name" value="PYP-like sensor domain (PAS domain)"/>
    <property type="match status" value="1"/>
</dbReference>
<dbReference type="SMART" id="SM00091">
    <property type="entry name" value="PAS"/>
    <property type="match status" value="1"/>
</dbReference>
<organism evidence="2 3">
    <name type="scientific">Lautropia dentalis</name>
    <dbReference type="NCBI Taxonomy" id="2490857"/>
    <lineage>
        <taxon>Bacteria</taxon>
        <taxon>Pseudomonadati</taxon>
        <taxon>Pseudomonadota</taxon>
        <taxon>Betaproteobacteria</taxon>
        <taxon>Burkholderiales</taxon>
        <taxon>Burkholderiaceae</taxon>
        <taxon>Lautropia</taxon>
    </lineage>
</organism>
<dbReference type="EMBL" id="RRUE01000002">
    <property type="protein sequence ID" value="RRN43583.1"/>
    <property type="molecule type" value="Genomic_DNA"/>
</dbReference>
<dbReference type="InterPro" id="IPR000014">
    <property type="entry name" value="PAS"/>
</dbReference>
<dbReference type="AlphaFoldDB" id="A0A426FLK7"/>
<feature type="domain" description="PAS" evidence="1">
    <location>
        <begin position="28"/>
        <end position="83"/>
    </location>
</feature>
<comment type="caution">
    <text evidence="2">The sequence shown here is derived from an EMBL/GenBank/DDBJ whole genome shotgun (WGS) entry which is preliminary data.</text>
</comment>
<reference evidence="2 3" key="1">
    <citation type="submission" date="2018-11" db="EMBL/GenBank/DDBJ databases">
        <title>Genome sequencing of Lautropia sp. KCOM 2505 (= ChDC F240).</title>
        <authorList>
            <person name="Kook J.-K."/>
            <person name="Park S.-N."/>
            <person name="Lim Y.K."/>
        </authorList>
    </citation>
    <scope>NUCLEOTIDE SEQUENCE [LARGE SCALE GENOMIC DNA]</scope>
    <source>
        <strain evidence="2 3">KCOM 2505</strain>
    </source>
</reference>
<dbReference type="InterPro" id="IPR035965">
    <property type="entry name" value="PAS-like_dom_sf"/>
</dbReference>
<dbReference type="Proteomes" id="UP000270261">
    <property type="component" value="Unassembled WGS sequence"/>
</dbReference>
<protein>
    <submittedName>
        <fullName evidence="2">PAS domain S-box protein</fullName>
    </submittedName>
</protein>
<dbReference type="PROSITE" id="PS50112">
    <property type="entry name" value="PAS"/>
    <property type="match status" value="1"/>
</dbReference>
<evidence type="ECO:0000259" key="1">
    <source>
        <dbReference type="PROSITE" id="PS50112"/>
    </source>
</evidence>
<dbReference type="CDD" id="cd00130">
    <property type="entry name" value="PAS"/>
    <property type="match status" value="1"/>
</dbReference>
<sequence>MSIAPSTAANIAPSNQALLDALDKVAVISTTDLQGNITYANELFCRLTGYTSDELVGRPHSLVRHPDVPKSLYKNMWDTIRDGRIWTSIIPNVGKDGSVYVVDTTVQPMFDDTGKVTSYISIRRMVNDLMEDFEAVEQAKEIFDDYYDRQH</sequence>
<accession>A0A426FLK7</accession>
<dbReference type="NCBIfam" id="TIGR00229">
    <property type="entry name" value="sensory_box"/>
    <property type="match status" value="1"/>
</dbReference>
<dbReference type="Gene3D" id="3.30.450.20">
    <property type="entry name" value="PAS domain"/>
    <property type="match status" value="1"/>
</dbReference>
<proteinExistence type="predicted"/>
<dbReference type="InterPro" id="IPR052155">
    <property type="entry name" value="Biofilm_reg_signaling"/>
</dbReference>
<dbReference type="PANTHER" id="PTHR44757:SF2">
    <property type="entry name" value="BIOFILM ARCHITECTURE MAINTENANCE PROTEIN MBAA"/>
    <property type="match status" value="1"/>
</dbReference>
<keyword evidence="3" id="KW-1185">Reference proteome</keyword>
<dbReference type="RefSeq" id="WP_125095788.1">
    <property type="nucleotide sequence ID" value="NZ_RRUE01000002.1"/>
</dbReference>
<dbReference type="Pfam" id="PF08447">
    <property type="entry name" value="PAS_3"/>
    <property type="match status" value="1"/>
</dbReference>